<feature type="region of interest" description="Disordered" evidence="6">
    <location>
        <begin position="2005"/>
        <end position="2030"/>
    </location>
</feature>
<feature type="compositionally biased region" description="Basic and acidic residues" evidence="6">
    <location>
        <begin position="850"/>
        <end position="881"/>
    </location>
</feature>
<evidence type="ECO:0000313" key="9">
    <source>
        <dbReference type="Proteomes" id="UP000054937"/>
    </source>
</evidence>
<feature type="compositionally biased region" description="Basic and acidic residues" evidence="6">
    <location>
        <begin position="2116"/>
        <end position="2129"/>
    </location>
</feature>
<evidence type="ECO:0000256" key="3">
    <source>
        <dbReference type="ARBA" id="ARBA00022833"/>
    </source>
</evidence>
<feature type="compositionally biased region" description="Low complexity" evidence="6">
    <location>
        <begin position="2438"/>
        <end position="2450"/>
    </location>
</feature>
<comment type="caution">
    <text evidence="8">The sequence shown here is derived from an EMBL/GenBank/DDBJ whole genome shotgun (WGS) entry which is preliminary data.</text>
</comment>
<feature type="compositionally biased region" description="Acidic residues" evidence="6">
    <location>
        <begin position="1740"/>
        <end position="1758"/>
    </location>
</feature>
<feature type="compositionally biased region" description="Polar residues" evidence="6">
    <location>
        <begin position="2162"/>
        <end position="2182"/>
    </location>
</feature>
<feature type="compositionally biased region" description="Acidic residues" evidence="6">
    <location>
        <begin position="899"/>
        <end position="909"/>
    </location>
</feature>
<feature type="compositionally biased region" description="Basic and acidic residues" evidence="6">
    <location>
        <begin position="2148"/>
        <end position="2159"/>
    </location>
</feature>
<feature type="compositionally biased region" description="Acidic residues" evidence="6">
    <location>
        <begin position="1714"/>
        <end position="1727"/>
    </location>
</feature>
<evidence type="ECO:0000256" key="5">
    <source>
        <dbReference type="SAM" id="Coils"/>
    </source>
</evidence>
<dbReference type="InterPro" id="IPR001965">
    <property type="entry name" value="Znf_PHD"/>
</dbReference>
<keyword evidence="9" id="KW-1185">Reference proteome</keyword>
<feature type="compositionally biased region" description="Polar residues" evidence="6">
    <location>
        <begin position="2708"/>
        <end position="2718"/>
    </location>
</feature>
<dbReference type="EMBL" id="LDAU01000105">
    <property type="protein sequence ID" value="KRX05760.1"/>
    <property type="molecule type" value="Genomic_DNA"/>
</dbReference>
<feature type="region of interest" description="Disordered" evidence="6">
    <location>
        <begin position="2611"/>
        <end position="2718"/>
    </location>
</feature>
<evidence type="ECO:0000313" key="8">
    <source>
        <dbReference type="EMBL" id="KRX05760.1"/>
    </source>
</evidence>
<keyword evidence="5" id="KW-0175">Coiled coil</keyword>
<dbReference type="InterPro" id="IPR019787">
    <property type="entry name" value="Znf_PHD-finger"/>
</dbReference>
<dbReference type="OMA" id="TENICQI"/>
<dbReference type="SMART" id="SM00249">
    <property type="entry name" value="PHD"/>
    <property type="match status" value="1"/>
</dbReference>
<dbReference type="GO" id="GO:0008270">
    <property type="term" value="F:zinc ion binding"/>
    <property type="evidence" value="ECO:0007669"/>
    <property type="project" value="UniProtKB-KW"/>
</dbReference>
<feature type="region of interest" description="Disordered" evidence="6">
    <location>
        <begin position="2065"/>
        <end position="2182"/>
    </location>
</feature>
<protein>
    <submittedName>
        <fullName evidence="8">Zinc finger, FYVE/PHD-type</fullName>
    </submittedName>
</protein>
<dbReference type="Proteomes" id="UP000054937">
    <property type="component" value="Unassembled WGS sequence"/>
</dbReference>
<keyword evidence="2 4" id="KW-0863">Zinc-finger</keyword>
<feature type="coiled-coil region" evidence="5">
    <location>
        <begin position="15"/>
        <end position="47"/>
    </location>
</feature>
<feature type="domain" description="PHD-type" evidence="7">
    <location>
        <begin position="63"/>
        <end position="118"/>
    </location>
</feature>
<evidence type="ECO:0000256" key="1">
    <source>
        <dbReference type="ARBA" id="ARBA00022723"/>
    </source>
</evidence>
<feature type="coiled-coil region" evidence="5">
    <location>
        <begin position="687"/>
        <end position="721"/>
    </location>
</feature>
<organism evidence="8 9">
    <name type="scientific">Pseudocohnilembus persalinus</name>
    <name type="common">Ciliate</name>
    <dbReference type="NCBI Taxonomy" id="266149"/>
    <lineage>
        <taxon>Eukaryota</taxon>
        <taxon>Sar</taxon>
        <taxon>Alveolata</taxon>
        <taxon>Ciliophora</taxon>
        <taxon>Intramacronucleata</taxon>
        <taxon>Oligohymenophorea</taxon>
        <taxon>Scuticociliatia</taxon>
        <taxon>Philasterida</taxon>
        <taxon>Pseudocohnilembidae</taxon>
        <taxon>Pseudocohnilembus</taxon>
    </lineage>
</organism>
<keyword evidence="1" id="KW-0479">Metal-binding</keyword>
<proteinExistence type="predicted"/>
<feature type="compositionally biased region" description="Polar residues" evidence="6">
    <location>
        <begin position="882"/>
        <end position="891"/>
    </location>
</feature>
<sequence length="2718" mass="326081">MKIKESSQEKIELHVNNLNKQLSQIIKNKENNQVNDLQKKFQKQNCERGGQTYVECVQHRADIIWCICQGKYNQSDEMISCDSCFDWIHYYCLNKEYKINGKDVADLDQFRCPSCDKWFNMKQQLFEYNKTLLNEQKYVSLTNFSKQYVTRFQMFDFVQMMIILDERIIGIEKLVQLQKRKPKKVEEEYFEIISQLANLPFRSSQINKMKNFLIQQIKSPILDSIFKNILNSLPQLEIKSVLKIEDFNDLRSATVDEELDNQNQETIQKVQLMQNFLQNIGLSNKQVYQDEQKELNWIQKIKNLISIIKDNGSESITINQIEELKQEAEKNNFEFESEIQWLDLVVAQYQNWINQIKEMTQSSIQKMDSFYQQENQLIEKFNDEQNSPMRYSEFIKRQSQAISQRIKRKISEKDLNDILEKGKQIIVDIFQEKKYLEDEKQILKNWENEYEHGKSKKQDFEQLIEKAIKDLSLYNDKILEAVEINEKYEIFSSKVQQIKNFIQQAEEDFYDSDYDSEDMEYEEDDINEYSDFEMSMMSDEFDEDSIEDYRDKKRENYLRFKRHQNIRKNAVKLSELKELKEESQSFPFKVPEETQFINKQLMDIELERENIEDLYNQKFDQEEYKQKKKEILVMRYDFPEIEKFMKKYLFNKKLNDLISVKTSIDIIKKSLQKAEELKLDDKLIQQYKEKIEAHDQLEATVEKVKQNRQISQEDLNEIRKNQSNCEDMYVEYTHLKQTIDDIQKQIQLVNRIYDFYRENKKEISGIDIDEEKENKKKLLQEEQKDQNLEQNNKMDVEEIKEENKNLENQKQKQNDKQSEKEDQQKEQDKFSDESVVNSLDESQKKQFTVKLEELQSEEKNQESDQIQEKKENLEQKKEIQNDSKSNYSENFQDSYQESVDQDDDEEEMEHEQKNQQKNNNINNDNQLGILRQQLNQQIRIKKKIYYDLEEMLDDLQNDKQFFSDNINKFYSELNQILKIGKDLVMIDERIEQFFLFLASLTWEIDVQRVLKQKKDFRQFDIEDLYNKGIIYKFQVEKKELFDEVKSIYESWSEWYKKYENFLMPENFAASIDDIENHQKILQQAQELKSEQILVDQNNEKKNLSLVECQLNWVQKVKLQVLDKFDAFNKKIQNEQQNQEGKMEEETDTQQVQMDEEQLQTNNQISLNLIDEMVSMGKELYIPEQSQIYKKLQNIAQQKQQIEYQWEKYYALKQQALILMKQNYDQQSNNLLYLSKIDKQRPQFKEAKSLISSLSPNYYQMIKDFKQQYYLENQLQNLEVVEQIFECQYDHNSIKLLLKIKKPIEIHQCEQLIQYYQQISKYQNPDNQTCLYKAIENELVKDSCINLDEQITSFLDLRNRCQQIKTGYEKIIKDFEDENHRCDINIFKRYKETLQQLPINLNEIEQHIKSSTQIFKQMRENQENLENCDKGSHQAYTTAVEIVEQYKKCIIFQEKGEQLNKEYEKARNVTQKLLLIFAQEEEENQNQDENLDENQEIDQKSFETVNTLLAKVPSTFQGGEDYLKVQAISWLEQVQLIKKKIEITVQKLIDVLENGYDYIYKIMQFGNDSKINKLLEKMKSPIAYLEELVKKVIKELDRIEKIKSEDGIDSLKSIDGFIDIVELLVEYKMELENNSKDAKLNYTKPVIYDPFKDLQKFRREYEIDNDIYYQKKQTQNQGLYLESDKYQDFKTRKASQDSDDNKVFKLKKKVKKNEEEDNDEGSQSDQNEDSSQIQKSKNKMEEEEDVEDESSDSNADESDQIQKKHQKLKNNSESQIAGRGKRQVKKKFNPDFEYDFGKQQLNEHDLDITDSEDNNSKNSHFKCQLKHQNSQHKNNQQQQHITLQKLGNKKVIKNEQHSNQKQKQAQQNYQDQDLDISSDDLEDLGHLIDAKHAKVQKAFGDVQDEDRIDSKQRLEFIFSKNQVFREYLKSSKSNPIKDIENNIFGSFHKKAQEYQEKIKQIISVFKQLIDKPYISKYMIKRAFQMQKIEHLILKAKSDQLRKIESSLQKKHEEEQEETKKQSQNQNLSTKKDENNIALKYFEKQTSQTQIEPVLQKKVKLNLENKKLHQVKKENQPVDQPKPSQIEIKSQQQQQSTQDKDLLLLLGISQQDEQNQSQKEENKQSQDEKKDKKEKKQQKQQFSDEEDENDKSQKKIGEVKKYNPFQQSLGNSNQELEYSKIQPQNEQAYKVGDYFSSSKMQEEEEENEKPYTIGGQDSGENVVMLPYNPEKDLEFKQKNQNEVSEDKQDVVIDEPKFFTQIYKSYNTDNQKNLEEFPQIEQQDALEIGFLDFKNFRDYILRKKKKLYMIKGWLEFNDQQKYSNDFKKITESLKKQVGGSKIKRKNFSITINYFTEDLMKKHRLDSFLPQYPQSINKTDKKICILAYYKVEEFVKAKSKLEKNEKIKVIDPIFERNPLSRSEIEKIERKKKQEKLERQQRQQHQQQQQQEQQIAYHSPVSNEYDNLDDEITIKKKTKQEQQATQLKQIKMDVEQGINQNEQNNNKIDINDEKINISAAKNTENSNKMEEEIADQLDEEIDADIDIDQLDQLDELLEDDDQTQEKDENIDFHKNNQYQENQYDQQPIQGQQRNQQQQQQQPWQNKYSFNQNAQQIHPQRQQLHGNRNNTNYYQNKNSGHKYNQGYRNNQYNKQQPQGHHQYNQYSHGNRGQQYNSQQQQQQQVQYQYQQQQQQLQPQQQQQEQQKAQDPRLRQQNLYQQKPY</sequence>
<dbReference type="Gene3D" id="3.30.40.10">
    <property type="entry name" value="Zinc/RING finger domain, C3HC4 (zinc finger)"/>
    <property type="match status" value="1"/>
</dbReference>
<dbReference type="InterPro" id="IPR011011">
    <property type="entry name" value="Znf_FYVE_PHD"/>
</dbReference>
<dbReference type="InterPro" id="IPR013083">
    <property type="entry name" value="Znf_RING/FYVE/PHD"/>
</dbReference>
<evidence type="ECO:0000256" key="6">
    <source>
        <dbReference type="SAM" id="MobiDB-lite"/>
    </source>
</evidence>
<evidence type="ECO:0000256" key="4">
    <source>
        <dbReference type="PROSITE-ProRule" id="PRU00146"/>
    </source>
</evidence>
<feature type="compositionally biased region" description="Low complexity" evidence="6">
    <location>
        <begin position="2080"/>
        <end position="2115"/>
    </location>
</feature>
<feature type="compositionally biased region" description="Low complexity" evidence="6">
    <location>
        <begin position="2581"/>
        <end position="2599"/>
    </location>
</feature>
<reference evidence="8 9" key="1">
    <citation type="journal article" date="2015" name="Sci. Rep.">
        <title>Genome of the facultative scuticociliatosis pathogen Pseudocohnilembus persalinus provides insight into its virulence through horizontal gene transfer.</title>
        <authorList>
            <person name="Xiong J."/>
            <person name="Wang G."/>
            <person name="Cheng J."/>
            <person name="Tian M."/>
            <person name="Pan X."/>
            <person name="Warren A."/>
            <person name="Jiang C."/>
            <person name="Yuan D."/>
            <person name="Miao W."/>
        </authorList>
    </citation>
    <scope>NUCLEOTIDE SEQUENCE [LARGE SCALE GENOMIC DNA]</scope>
    <source>
        <strain evidence="8">36N120E</strain>
    </source>
</reference>
<evidence type="ECO:0000259" key="7">
    <source>
        <dbReference type="PROSITE" id="PS50016"/>
    </source>
</evidence>
<name>A0A0V0QUV5_PSEPJ</name>
<feature type="region of interest" description="Disordered" evidence="6">
    <location>
        <begin position="2581"/>
        <end position="2600"/>
    </location>
</feature>
<feature type="compositionally biased region" description="Low complexity" evidence="6">
    <location>
        <begin position="915"/>
        <end position="924"/>
    </location>
</feature>
<dbReference type="Pfam" id="PF00628">
    <property type="entry name" value="PHD"/>
    <property type="match status" value="1"/>
</dbReference>
<feature type="compositionally biased region" description="Basic and acidic residues" evidence="6">
    <location>
        <begin position="802"/>
        <end position="832"/>
    </location>
</feature>
<feature type="compositionally biased region" description="Basic and acidic residues" evidence="6">
    <location>
        <begin position="2065"/>
        <end position="2074"/>
    </location>
</feature>
<feature type="region of interest" description="Disordered" evidence="6">
    <location>
        <begin position="1708"/>
        <end position="1784"/>
    </location>
</feature>
<feature type="region of interest" description="Disordered" evidence="6">
    <location>
        <begin position="2198"/>
        <end position="2219"/>
    </location>
</feature>
<evidence type="ECO:0000256" key="2">
    <source>
        <dbReference type="ARBA" id="ARBA00022771"/>
    </source>
</evidence>
<feature type="compositionally biased region" description="Polar residues" evidence="6">
    <location>
        <begin position="2611"/>
        <end position="2620"/>
    </location>
</feature>
<feature type="coiled-coil region" evidence="5">
    <location>
        <begin position="436"/>
        <end position="477"/>
    </location>
</feature>
<accession>A0A0V0QUV5</accession>
<gene>
    <name evidence="8" type="ORF">PPERSA_09900</name>
</gene>
<feature type="compositionally biased region" description="Low complexity" evidence="6">
    <location>
        <begin position="2667"/>
        <end position="2700"/>
    </location>
</feature>
<feature type="region of interest" description="Disordered" evidence="6">
    <location>
        <begin position="802"/>
        <end position="924"/>
    </location>
</feature>
<feature type="region of interest" description="Disordered" evidence="6">
    <location>
        <begin position="2426"/>
        <end position="2460"/>
    </location>
</feature>
<dbReference type="InParanoid" id="A0A0V0QUV5"/>
<dbReference type="PROSITE" id="PS50016">
    <property type="entry name" value="ZF_PHD_2"/>
    <property type="match status" value="1"/>
</dbReference>
<dbReference type="SUPFAM" id="SSF57903">
    <property type="entry name" value="FYVE/PHD zinc finger"/>
    <property type="match status" value="1"/>
</dbReference>
<feature type="compositionally biased region" description="Polar residues" evidence="6">
    <location>
        <begin position="2640"/>
        <end position="2666"/>
    </location>
</feature>
<keyword evidence="3" id="KW-0862">Zinc</keyword>
<feature type="compositionally biased region" description="Low complexity" evidence="6">
    <location>
        <begin position="2621"/>
        <end position="2632"/>
    </location>
</feature>
<feature type="compositionally biased region" description="Basic and acidic residues" evidence="6">
    <location>
        <begin position="2005"/>
        <end position="2019"/>
    </location>
</feature>
<dbReference type="OrthoDB" id="436852at2759"/>